<keyword evidence="4 12" id="KW-0813">Transport</keyword>
<evidence type="ECO:0000313" key="14">
    <source>
        <dbReference type="EMBL" id="ARH53795.1"/>
    </source>
</evidence>
<dbReference type="Pfam" id="PF00895">
    <property type="entry name" value="ATP-synt_8"/>
    <property type="match status" value="1"/>
</dbReference>
<accession>A0A343C1A2</accession>
<evidence type="ECO:0000256" key="9">
    <source>
        <dbReference type="ARBA" id="ARBA00023065"/>
    </source>
</evidence>
<dbReference type="GO" id="GO:0031966">
    <property type="term" value="C:mitochondrial membrane"/>
    <property type="evidence" value="ECO:0007669"/>
    <property type="project" value="UniProtKB-SubCell"/>
</dbReference>
<comment type="subunit">
    <text evidence="3">F-type ATPases have 2 components, CF(1) - the catalytic core - and CF(0) - the membrane proton channel.</text>
</comment>
<dbReference type="InterPro" id="IPR001421">
    <property type="entry name" value="ATP8_metazoa"/>
</dbReference>
<evidence type="ECO:0000256" key="5">
    <source>
        <dbReference type="ARBA" id="ARBA00022547"/>
    </source>
</evidence>
<evidence type="ECO:0000256" key="1">
    <source>
        <dbReference type="ARBA" id="ARBA00004304"/>
    </source>
</evidence>
<proteinExistence type="inferred from homology"/>
<protein>
    <recommendedName>
        <fullName evidence="12">ATP synthase complex subunit 8</fullName>
    </recommendedName>
</protein>
<keyword evidence="9 12" id="KW-0406">Ion transport</keyword>
<comment type="similarity">
    <text evidence="2 12">Belongs to the ATPase protein 8 family.</text>
</comment>
<name>A0A343C1A2_9CUCU</name>
<evidence type="ECO:0000256" key="13">
    <source>
        <dbReference type="SAM" id="Phobius"/>
    </source>
</evidence>
<sequence>MPQMSPMSWLTLYFMFIIIFLLMIILNYYSFLYNPKNKLNLKKNKNLINWKW</sequence>
<evidence type="ECO:0000256" key="3">
    <source>
        <dbReference type="ARBA" id="ARBA00011291"/>
    </source>
</evidence>
<dbReference type="EMBL" id="KX087269">
    <property type="protein sequence ID" value="ARH53795.1"/>
    <property type="molecule type" value="Genomic_DNA"/>
</dbReference>
<keyword evidence="5 12" id="KW-0138">CF(0)</keyword>
<keyword evidence="11 13" id="KW-0472">Membrane</keyword>
<evidence type="ECO:0000256" key="8">
    <source>
        <dbReference type="ARBA" id="ARBA00022989"/>
    </source>
</evidence>
<feature type="transmembrane region" description="Helical" evidence="13">
    <location>
        <begin position="12"/>
        <end position="33"/>
    </location>
</feature>
<dbReference type="GO" id="GO:0045259">
    <property type="term" value="C:proton-transporting ATP synthase complex"/>
    <property type="evidence" value="ECO:0007669"/>
    <property type="project" value="UniProtKB-KW"/>
</dbReference>
<evidence type="ECO:0000256" key="4">
    <source>
        <dbReference type="ARBA" id="ARBA00022448"/>
    </source>
</evidence>
<evidence type="ECO:0000256" key="12">
    <source>
        <dbReference type="RuleBase" id="RU003661"/>
    </source>
</evidence>
<comment type="subcellular location">
    <subcellularLocation>
        <location evidence="1 12">Mitochondrion membrane</location>
        <topology evidence="1 12">Single-pass membrane protein</topology>
    </subcellularLocation>
</comment>
<reference evidence="14" key="1">
    <citation type="submission" date="2016-04" db="EMBL/GenBank/DDBJ databases">
        <title>Mitochondria of beetle species.</title>
        <authorList>
            <person name="Hunter A."/>
            <person name="Moriniere J."/>
            <person name="Tang P."/>
            <person name="Linard B."/>
            <person name="Crampton-Platt A."/>
            <person name="Vogler A.P."/>
        </authorList>
    </citation>
    <scope>NUCLEOTIDE SEQUENCE</scope>
</reference>
<dbReference type="AlphaFoldDB" id="A0A343C1A2"/>
<dbReference type="GO" id="GO:0015078">
    <property type="term" value="F:proton transmembrane transporter activity"/>
    <property type="evidence" value="ECO:0007669"/>
    <property type="project" value="InterPro"/>
</dbReference>
<keyword evidence="8 13" id="KW-1133">Transmembrane helix</keyword>
<organism evidence="14">
    <name type="scientific">Curculio elephas</name>
    <dbReference type="NCBI Taxonomy" id="238721"/>
    <lineage>
        <taxon>Eukaryota</taxon>
        <taxon>Metazoa</taxon>
        <taxon>Ecdysozoa</taxon>
        <taxon>Arthropoda</taxon>
        <taxon>Hexapoda</taxon>
        <taxon>Insecta</taxon>
        <taxon>Pterygota</taxon>
        <taxon>Neoptera</taxon>
        <taxon>Endopterygota</taxon>
        <taxon>Coleoptera</taxon>
        <taxon>Polyphaga</taxon>
        <taxon>Cucujiformia</taxon>
        <taxon>Curculionidae</taxon>
        <taxon>Curculioninae</taxon>
        <taxon>Curculionini</taxon>
        <taxon>Curculio</taxon>
    </lineage>
</organism>
<evidence type="ECO:0000256" key="7">
    <source>
        <dbReference type="ARBA" id="ARBA00022781"/>
    </source>
</evidence>
<geneLocation type="mitochondrion" evidence="14"/>
<keyword evidence="6 12" id="KW-0812">Transmembrane</keyword>
<gene>
    <name evidence="14" type="primary">atp8</name>
</gene>
<evidence type="ECO:0000256" key="11">
    <source>
        <dbReference type="ARBA" id="ARBA00023136"/>
    </source>
</evidence>
<evidence type="ECO:0000256" key="10">
    <source>
        <dbReference type="ARBA" id="ARBA00023128"/>
    </source>
</evidence>
<keyword evidence="7 12" id="KW-0375">Hydrogen ion transport</keyword>
<evidence type="ECO:0000256" key="6">
    <source>
        <dbReference type="ARBA" id="ARBA00022692"/>
    </source>
</evidence>
<evidence type="ECO:0000256" key="2">
    <source>
        <dbReference type="ARBA" id="ARBA00008892"/>
    </source>
</evidence>
<keyword evidence="10 12" id="KW-0496">Mitochondrion</keyword>
<dbReference type="GO" id="GO:0015986">
    <property type="term" value="P:proton motive force-driven ATP synthesis"/>
    <property type="evidence" value="ECO:0007669"/>
    <property type="project" value="InterPro"/>
</dbReference>